<dbReference type="Gene3D" id="3.30.2350.10">
    <property type="entry name" value="Pseudouridine synthase"/>
    <property type="match status" value="1"/>
</dbReference>
<feature type="active site" description="Nucleophile" evidence="5">
    <location>
        <position position="48"/>
    </location>
</feature>
<feature type="binding site" evidence="5">
    <location>
        <position position="200"/>
    </location>
    <ligand>
        <name>substrate</name>
    </ligand>
</feature>
<reference evidence="9 10" key="1">
    <citation type="submission" date="2019-02" db="EMBL/GenBank/DDBJ databases">
        <authorList>
            <person name="Manzano-Marin A."/>
            <person name="Manzano-Marin A."/>
        </authorList>
    </citation>
    <scope>NUCLEOTIDE SEQUENCE [LARGE SCALE GENOMIC DNA]</scope>
    <source>
        <strain evidence="9 10">ErCipseudotaxifoliae</strain>
    </source>
</reference>
<dbReference type="EMBL" id="LR217725">
    <property type="protein sequence ID" value="VFP87358.1"/>
    <property type="molecule type" value="Genomic_DNA"/>
</dbReference>
<proteinExistence type="inferred from homology"/>
<keyword evidence="4 5" id="KW-0413">Isomerase</keyword>
<dbReference type="SUPFAM" id="SSF55120">
    <property type="entry name" value="Pseudouridine synthase"/>
    <property type="match status" value="1"/>
</dbReference>
<dbReference type="RefSeq" id="WP_072666379.1">
    <property type="nucleotide sequence ID" value="NZ_LR217725.1"/>
</dbReference>
<dbReference type="InterPro" id="IPR002501">
    <property type="entry name" value="PsdUridine_synth_N"/>
</dbReference>
<dbReference type="OrthoDB" id="9802309at2"/>
<dbReference type="InterPro" id="IPR036974">
    <property type="entry name" value="PUA_sf"/>
</dbReference>
<dbReference type="Gene3D" id="2.30.130.10">
    <property type="entry name" value="PUA domain"/>
    <property type="match status" value="1"/>
</dbReference>
<evidence type="ECO:0000256" key="1">
    <source>
        <dbReference type="ARBA" id="ARBA00000385"/>
    </source>
</evidence>
<dbReference type="NCBIfam" id="TIGR00431">
    <property type="entry name" value="TruB"/>
    <property type="match status" value="1"/>
</dbReference>
<comment type="catalytic activity">
    <reaction evidence="1 5">
        <text>uridine(55) in tRNA = pseudouridine(55) in tRNA</text>
        <dbReference type="Rhea" id="RHEA:42532"/>
        <dbReference type="Rhea" id="RHEA-COMP:10101"/>
        <dbReference type="Rhea" id="RHEA-COMP:10102"/>
        <dbReference type="ChEBI" id="CHEBI:65314"/>
        <dbReference type="ChEBI" id="CHEBI:65315"/>
        <dbReference type="EC" id="5.4.99.25"/>
    </reaction>
</comment>
<feature type="domain" description="Pseudouridine synthase II N-terminal" evidence="6">
    <location>
        <begin position="33"/>
        <end position="180"/>
    </location>
</feature>
<dbReference type="SUPFAM" id="SSF88697">
    <property type="entry name" value="PUA domain-like"/>
    <property type="match status" value="1"/>
</dbReference>
<feature type="binding site" evidence="5">
    <location>
        <position position="179"/>
    </location>
    <ligand>
        <name>substrate</name>
    </ligand>
</feature>
<evidence type="ECO:0000313" key="10">
    <source>
        <dbReference type="Proteomes" id="UP000294462"/>
    </source>
</evidence>
<evidence type="ECO:0000256" key="2">
    <source>
        <dbReference type="ARBA" id="ARBA00005642"/>
    </source>
</evidence>
<dbReference type="KEGG" id="ehd:ERCIPSTX3056_515"/>
<feature type="domain" description="tRNA pseudouridylate synthase B C-terminal" evidence="8">
    <location>
        <begin position="181"/>
        <end position="247"/>
    </location>
</feature>
<dbReference type="Pfam" id="PF01509">
    <property type="entry name" value="TruB_N"/>
    <property type="match status" value="1"/>
</dbReference>
<evidence type="ECO:0000313" key="9">
    <source>
        <dbReference type="EMBL" id="VFP87358.1"/>
    </source>
</evidence>
<dbReference type="HAMAP" id="MF_01080">
    <property type="entry name" value="TruB_bact"/>
    <property type="match status" value="1"/>
</dbReference>
<dbReference type="GO" id="GO:0031119">
    <property type="term" value="P:tRNA pseudouridine synthesis"/>
    <property type="evidence" value="ECO:0007669"/>
    <property type="project" value="UniProtKB-UniRule"/>
</dbReference>
<dbReference type="Pfam" id="PF16198">
    <property type="entry name" value="TruB_C_2"/>
    <property type="match status" value="1"/>
</dbReference>
<dbReference type="CDD" id="cd21152">
    <property type="entry name" value="PUA_TruB_bacterial"/>
    <property type="match status" value="1"/>
</dbReference>
<evidence type="ECO:0000256" key="5">
    <source>
        <dbReference type="HAMAP-Rule" id="MF_01080"/>
    </source>
</evidence>
<dbReference type="InterPro" id="IPR015947">
    <property type="entry name" value="PUA-like_sf"/>
</dbReference>
<dbReference type="Proteomes" id="UP000294462">
    <property type="component" value="Chromosome"/>
</dbReference>
<dbReference type="InterPro" id="IPR020103">
    <property type="entry name" value="PsdUridine_synth_cat_dom_sf"/>
</dbReference>
<evidence type="ECO:0000259" key="7">
    <source>
        <dbReference type="Pfam" id="PF09157"/>
    </source>
</evidence>
<evidence type="ECO:0000259" key="6">
    <source>
        <dbReference type="Pfam" id="PF01509"/>
    </source>
</evidence>
<dbReference type="PANTHER" id="PTHR13767:SF2">
    <property type="entry name" value="PSEUDOURIDYLATE SYNTHASE TRUB1"/>
    <property type="match status" value="1"/>
</dbReference>
<dbReference type="CDD" id="cd02573">
    <property type="entry name" value="PseudoU_synth_EcTruB"/>
    <property type="match status" value="1"/>
</dbReference>
<dbReference type="FunFam" id="3.30.2350.10:FF:000003">
    <property type="entry name" value="tRNA pseudouridine synthase B"/>
    <property type="match status" value="1"/>
</dbReference>
<dbReference type="InterPro" id="IPR014780">
    <property type="entry name" value="tRNA_psdUridine_synth_TruB"/>
</dbReference>
<gene>
    <name evidence="5 9" type="primary">truB</name>
    <name evidence="9" type="ORF">ERCIPSTX3056_515</name>
</gene>
<sequence>MSDSYDPRRNVHGVLLLDKPYGISSNQAVQQVKRIYNAKRAGHTGSLDPIATGMLPICLGESTKFAQYLLNADKHYRVIARLGQRTDTADVSGVLLSERPVTFNANMLEEVLDSFCGDTEQIPPMYSAIKYKGRKLYEYARAGVHVPGKSRKISVSMLQCIRYEGNELELDLRVSKGTYIRTIIDDLGEKLGCGAHVCYLRRLQVSNYLTTQMITMQSLKAILNDKKDIDSRSQNLLDSLLMPMDSPIAHYPSVNLSSIMARYLKNGCLVSLVNAPANGLVRVTEGVESNFVGIAEIINNSLLVPRRLLSRSSS</sequence>
<keyword evidence="3 5" id="KW-0819">tRNA processing</keyword>
<dbReference type="AlphaFoldDB" id="A0A451DKW0"/>
<organism evidence="9 10">
    <name type="scientific">Candidatus Erwinia haradaeae</name>
    <dbReference type="NCBI Taxonomy" id="1922217"/>
    <lineage>
        <taxon>Bacteria</taxon>
        <taxon>Pseudomonadati</taxon>
        <taxon>Pseudomonadota</taxon>
        <taxon>Gammaproteobacteria</taxon>
        <taxon>Enterobacterales</taxon>
        <taxon>Erwiniaceae</taxon>
        <taxon>Erwinia</taxon>
    </lineage>
</organism>
<dbReference type="InterPro" id="IPR015240">
    <property type="entry name" value="tRNA_sdUridine_synth_fam1_C"/>
</dbReference>
<feature type="binding site" evidence="5">
    <location>
        <position position="43"/>
    </location>
    <ligand>
        <name>substrate</name>
    </ligand>
</feature>
<dbReference type="PANTHER" id="PTHR13767">
    <property type="entry name" value="TRNA-PSEUDOURIDINE SYNTHASE"/>
    <property type="match status" value="1"/>
</dbReference>
<dbReference type="Pfam" id="PF09157">
    <property type="entry name" value="TruB-C_2"/>
    <property type="match status" value="1"/>
</dbReference>
<feature type="domain" description="tRNA pseudouridine synthase II TruB subfamily 1 C-terminal" evidence="7">
    <location>
        <begin position="252"/>
        <end position="309"/>
    </location>
</feature>
<protein>
    <recommendedName>
        <fullName evidence="5">tRNA pseudouridine synthase B</fullName>
        <ecNumber evidence="5">5.4.99.25</ecNumber>
    </recommendedName>
    <alternativeName>
        <fullName evidence="5">tRNA pseudouridine(55) synthase</fullName>
        <shortName evidence="5">Psi55 synthase</shortName>
    </alternativeName>
    <alternativeName>
        <fullName evidence="5">tRNA pseudouridylate synthase</fullName>
    </alternativeName>
    <alternativeName>
        <fullName evidence="5">tRNA-uridine isomerase</fullName>
    </alternativeName>
</protein>
<dbReference type="GO" id="GO:0160148">
    <property type="term" value="F:tRNA pseudouridine(55) synthase activity"/>
    <property type="evidence" value="ECO:0007669"/>
    <property type="project" value="UniProtKB-EC"/>
</dbReference>
<dbReference type="GO" id="GO:1990481">
    <property type="term" value="P:mRNA pseudouridine synthesis"/>
    <property type="evidence" value="ECO:0007669"/>
    <property type="project" value="TreeGrafter"/>
</dbReference>
<accession>A0A451DKW0</accession>
<keyword evidence="10" id="KW-1185">Reference proteome</keyword>
<evidence type="ECO:0000259" key="8">
    <source>
        <dbReference type="Pfam" id="PF16198"/>
    </source>
</evidence>
<evidence type="ECO:0000256" key="4">
    <source>
        <dbReference type="ARBA" id="ARBA00023235"/>
    </source>
</evidence>
<feature type="binding site" evidence="5">
    <location>
        <position position="76"/>
    </location>
    <ligand>
        <name>substrate</name>
    </ligand>
</feature>
<name>A0A451DKW0_9GAMM</name>
<dbReference type="GO" id="GO:0003723">
    <property type="term" value="F:RNA binding"/>
    <property type="evidence" value="ECO:0007669"/>
    <property type="project" value="InterPro"/>
</dbReference>
<comment type="similarity">
    <text evidence="2 5">Belongs to the pseudouridine synthase TruB family. Type 1 subfamily.</text>
</comment>
<comment type="function">
    <text evidence="5">Responsible for synthesis of pseudouridine from uracil-55 in the psi GC loop of transfer RNAs.</text>
</comment>
<dbReference type="EC" id="5.4.99.25" evidence="5"/>
<dbReference type="InterPro" id="IPR032819">
    <property type="entry name" value="TruB_C"/>
</dbReference>
<evidence type="ECO:0000256" key="3">
    <source>
        <dbReference type="ARBA" id="ARBA00022694"/>
    </source>
</evidence>